<evidence type="ECO:0000259" key="8">
    <source>
        <dbReference type="PROSITE" id="PS50940"/>
    </source>
</evidence>
<organism evidence="9 10">
    <name type="scientific">Heterodera trifolii</name>
    <dbReference type="NCBI Taxonomy" id="157864"/>
    <lineage>
        <taxon>Eukaryota</taxon>
        <taxon>Metazoa</taxon>
        <taxon>Ecdysozoa</taxon>
        <taxon>Nematoda</taxon>
        <taxon>Chromadorea</taxon>
        <taxon>Rhabditida</taxon>
        <taxon>Tylenchina</taxon>
        <taxon>Tylenchomorpha</taxon>
        <taxon>Tylenchoidea</taxon>
        <taxon>Heteroderidae</taxon>
        <taxon>Heteroderinae</taxon>
        <taxon>Heterodera</taxon>
    </lineage>
</organism>
<dbReference type="GO" id="GO:0008061">
    <property type="term" value="F:chitin binding"/>
    <property type="evidence" value="ECO:0007669"/>
    <property type="project" value="UniProtKB-KW"/>
</dbReference>
<evidence type="ECO:0000313" key="10">
    <source>
        <dbReference type="Proteomes" id="UP001620626"/>
    </source>
</evidence>
<keyword evidence="5" id="KW-0325">Glycoprotein</keyword>
<dbReference type="Proteomes" id="UP001620626">
    <property type="component" value="Unassembled WGS sequence"/>
</dbReference>
<dbReference type="SUPFAM" id="SSF57625">
    <property type="entry name" value="Invertebrate chitin-binding proteins"/>
    <property type="match status" value="2"/>
</dbReference>
<dbReference type="Gene3D" id="2.170.140.10">
    <property type="entry name" value="Chitin binding domain"/>
    <property type="match status" value="2"/>
</dbReference>
<accession>A0ABD2KDC6</accession>
<evidence type="ECO:0000256" key="2">
    <source>
        <dbReference type="ARBA" id="ARBA00022729"/>
    </source>
</evidence>
<feature type="domain" description="Chitin-binding type-2" evidence="8">
    <location>
        <begin position="104"/>
        <end position="158"/>
    </location>
</feature>
<feature type="compositionally biased region" description="Basic and acidic residues" evidence="6">
    <location>
        <begin position="197"/>
        <end position="211"/>
    </location>
</feature>
<sequence length="361" mass="40044">MGLASTFSLLFFIKIALFSWNVLGQKNDRQLRKPVNCELLKDGNYVWDCSSYYSICANGRELPMECYSGLKLNPNTNQCDTPSSVDSCYRKNRHSNVLYRAADPFNCQEKPDGDYEASACSTIYYTCVRGRKHDKHCPPGLVYNRHARVCDFASKCHKKPYSEGGNKNGGGQKGNGRTAKVIGMRAEDEEDEGEADQQQKEENVERNSDDQKADDEAEKGGKANGKGKKKVARKRRAISSFVPSPQSLHISPPRQSAAVTVEEQAIIIPSNNIQPSAKAAHYTIFNLYFPKNPKFNVLRSDKELDASSAAEEIDTISDLMEMSKAKAKRPAEKSEKASAGDGKDLVVEEIADLLIDAIKDL</sequence>
<keyword evidence="3" id="KW-0677">Repeat</keyword>
<dbReference type="SMART" id="SM00494">
    <property type="entry name" value="ChtBD2"/>
    <property type="match status" value="2"/>
</dbReference>
<feature type="chain" id="PRO_5044758483" description="Chitin-binding type-2 domain-containing protein" evidence="7">
    <location>
        <begin position="25"/>
        <end position="361"/>
    </location>
</feature>
<reference evidence="9 10" key="1">
    <citation type="submission" date="2024-10" db="EMBL/GenBank/DDBJ databases">
        <authorList>
            <person name="Kim D."/>
        </authorList>
    </citation>
    <scope>NUCLEOTIDE SEQUENCE [LARGE SCALE GENOMIC DNA]</scope>
    <source>
        <strain evidence="9">BH-2024</strain>
    </source>
</reference>
<keyword evidence="4" id="KW-1015">Disulfide bond</keyword>
<feature type="region of interest" description="Disordered" evidence="6">
    <location>
        <begin position="186"/>
        <end position="253"/>
    </location>
</feature>
<dbReference type="AlphaFoldDB" id="A0ABD2KDC6"/>
<keyword evidence="10" id="KW-1185">Reference proteome</keyword>
<keyword evidence="2 7" id="KW-0732">Signal</keyword>
<dbReference type="InterPro" id="IPR002557">
    <property type="entry name" value="Chitin-bd_dom"/>
</dbReference>
<dbReference type="Pfam" id="PF01607">
    <property type="entry name" value="CBM_14"/>
    <property type="match status" value="2"/>
</dbReference>
<dbReference type="InterPro" id="IPR036508">
    <property type="entry name" value="Chitin-bd_dom_sf"/>
</dbReference>
<feature type="compositionally biased region" description="Basic residues" evidence="6">
    <location>
        <begin position="225"/>
        <end position="237"/>
    </location>
</feature>
<evidence type="ECO:0000256" key="3">
    <source>
        <dbReference type="ARBA" id="ARBA00022737"/>
    </source>
</evidence>
<feature type="compositionally biased region" description="Polar residues" evidence="6">
    <location>
        <begin position="241"/>
        <end position="253"/>
    </location>
</feature>
<evidence type="ECO:0000313" key="9">
    <source>
        <dbReference type="EMBL" id="KAL3100856.1"/>
    </source>
</evidence>
<name>A0ABD2KDC6_9BILA</name>
<dbReference type="EMBL" id="JBICBT010000784">
    <property type="protein sequence ID" value="KAL3100856.1"/>
    <property type="molecule type" value="Genomic_DNA"/>
</dbReference>
<evidence type="ECO:0000256" key="1">
    <source>
        <dbReference type="ARBA" id="ARBA00022669"/>
    </source>
</evidence>
<dbReference type="PANTHER" id="PTHR23301:SF0">
    <property type="entry name" value="CHITIN-BINDING TYPE-2 DOMAIN-CONTAINING PROTEIN-RELATED"/>
    <property type="match status" value="1"/>
</dbReference>
<gene>
    <name evidence="9" type="ORF">niasHT_029277</name>
</gene>
<comment type="caution">
    <text evidence="9">The sequence shown here is derived from an EMBL/GenBank/DDBJ whole genome shotgun (WGS) entry which is preliminary data.</text>
</comment>
<dbReference type="PANTHER" id="PTHR23301">
    <property type="entry name" value="CHITIN BINDING PERITROPHIN-A"/>
    <property type="match status" value="1"/>
</dbReference>
<dbReference type="InterPro" id="IPR051940">
    <property type="entry name" value="Chitin_bind-dev_reg"/>
</dbReference>
<proteinExistence type="predicted"/>
<evidence type="ECO:0000256" key="7">
    <source>
        <dbReference type="SAM" id="SignalP"/>
    </source>
</evidence>
<evidence type="ECO:0000256" key="6">
    <source>
        <dbReference type="SAM" id="MobiDB-lite"/>
    </source>
</evidence>
<evidence type="ECO:0000256" key="5">
    <source>
        <dbReference type="ARBA" id="ARBA00023180"/>
    </source>
</evidence>
<protein>
    <recommendedName>
        <fullName evidence="8">Chitin-binding type-2 domain-containing protein</fullName>
    </recommendedName>
</protein>
<keyword evidence="1" id="KW-0147">Chitin-binding</keyword>
<evidence type="ECO:0000256" key="4">
    <source>
        <dbReference type="ARBA" id="ARBA00023157"/>
    </source>
</evidence>
<feature type="domain" description="Chitin-binding type-2" evidence="8">
    <location>
        <begin position="34"/>
        <end position="90"/>
    </location>
</feature>
<feature type="signal peptide" evidence="7">
    <location>
        <begin position="1"/>
        <end position="24"/>
    </location>
</feature>
<dbReference type="PROSITE" id="PS50940">
    <property type="entry name" value="CHIT_BIND_II"/>
    <property type="match status" value="2"/>
</dbReference>